<dbReference type="EMBL" id="KV878585">
    <property type="protein sequence ID" value="OJJ59537.1"/>
    <property type="molecule type" value="Genomic_DNA"/>
</dbReference>
<proteinExistence type="predicted"/>
<dbReference type="OrthoDB" id="5408302at2759"/>
<evidence type="ECO:0000256" key="1">
    <source>
        <dbReference type="SAM" id="MobiDB-lite"/>
    </source>
</evidence>
<feature type="region of interest" description="Disordered" evidence="1">
    <location>
        <begin position="522"/>
        <end position="618"/>
    </location>
</feature>
<feature type="compositionally biased region" description="Polar residues" evidence="1">
    <location>
        <begin position="112"/>
        <end position="145"/>
    </location>
</feature>
<feature type="compositionally biased region" description="Low complexity" evidence="1">
    <location>
        <begin position="555"/>
        <end position="565"/>
    </location>
</feature>
<protein>
    <recommendedName>
        <fullName evidence="4">AGC-kinase C-terminal domain-containing protein</fullName>
    </recommendedName>
</protein>
<evidence type="ECO:0000313" key="3">
    <source>
        <dbReference type="Proteomes" id="UP000184356"/>
    </source>
</evidence>
<feature type="compositionally biased region" description="Polar residues" evidence="1">
    <location>
        <begin position="580"/>
        <end position="590"/>
    </location>
</feature>
<dbReference type="Proteomes" id="UP000184356">
    <property type="component" value="Unassembled WGS sequence"/>
</dbReference>
<feature type="region of interest" description="Disordered" evidence="1">
    <location>
        <begin position="787"/>
        <end position="828"/>
    </location>
</feature>
<feature type="compositionally biased region" description="Basic and acidic residues" evidence="1">
    <location>
        <begin position="317"/>
        <end position="329"/>
    </location>
</feature>
<reference evidence="3" key="1">
    <citation type="journal article" date="2017" name="Genome Biol.">
        <title>Comparative genomics reveals high biological diversity and specific adaptations in the industrially and medically important fungal genus Aspergillus.</title>
        <authorList>
            <person name="de Vries R.P."/>
            <person name="Riley R."/>
            <person name="Wiebenga A."/>
            <person name="Aguilar-Osorio G."/>
            <person name="Amillis S."/>
            <person name="Uchima C.A."/>
            <person name="Anderluh G."/>
            <person name="Asadollahi M."/>
            <person name="Askin M."/>
            <person name="Barry K."/>
            <person name="Battaglia E."/>
            <person name="Bayram O."/>
            <person name="Benocci T."/>
            <person name="Braus-Stromeyer S.A."/>
            <person name="Caldana C."/>
            <person name="Canovas D."/>
            <person name="Cerqueira G.C."/>
            <person name="Chen F."/>
            <person name="Chen W."/>
            <person name="Choi C."/>
            <person name="Clum A."/>
            <person name="Dos Santos R.A."/>
            <person name="Damasio A.R."/>
            <person name="Diallinas G."/>
            <person name="Emri T."/>
            <person name="Fekete E."/>
            <person name="Flipphi M."/>
            <person name="Freyberg S."/>
            <person name="Gallo A."/>
            <person name="Gournas C."/>
            <person name="Habgood R."/>
            <person name="Hainaut M."/>
            <person name="Harispe M.L."/>
            <person name="Henrissat B."/>
            <person name="Hilden K.S."/>
            <person name="Hope R."/>
            <person name="Hossain A."/>
            <person name="Karabika E."/>
            <person name="Karaffa L."/>
            <person name="Karanyi Z."/>
            <person name="Krasevec N."/>
            <person name="Kuo A."/>
            <person name="Kusch H."/>
            <person name="LaButti K."/>
            <person name="Lagendijk E.L."/>
            <person name="Lapidus A."/>
            <person name="Levasseur A."/>
            <person name="Lindquist E."/>
            <person name="Lipzen A."/>
            <person name="Logrieco A.F."/>
            <person name="MacCabe A."/>
            <person name="Maekelae M.R."/>
            <person name="Malavazi I."/>
            <person name="Melin P."/>
            <person name="Meyer V."/>
            <person name="Mielnichuk N."/>
            <person name="Miskei M."/>
            <person name="Molnar A.P."/>
            <person name="Mule G."/>
            <person name="Ngan C.Y."/>
            <person name="Orejas M."/>
            <person name="Orosz E."/>
            <person name="Ouedraogo J.P."/>
            <person name="Overkamp K.M."/>
            <person name="Park H.-S."/>
            <person name="Perrone G."/>
            <person name="Piumi F."/>
            <person name="Punt P.J."/>
            <person name="Ram A.F."/>
            <person name="Ramon A."/>
            <person name="Rauscher S."/>
            <person name="Record E."/>
            <person name="Riano-Pachon D.M."/>
            <person name="Robert V."/>
            <person name="Roehrig J."/>
            <person name="Ruller R."/>
            <person name="Salamov A."/>
            <person name="Salih N.S."/>
            <person name="Samson R.A."/>
            <person name="Sandor E."/>
            <person name="Sanguinetti M."/>
            <person name="Schuetze T."/>
            <person name="Sepcic K."/>
            <person name="Shelest E."/>
            <person name="Sherlock G."/>
            <person name="Sophianopoulou V."/>
            <person name="Squina F.M."/>
            <person name="Sun H."/>
            <person name="Susca A."/>
            <person name="Todd R.B."/>
            <person name="Tsang A."/>
            <person name="Unkles S.E."/>
            <person name="van de Wiele N."/>
            <person name="van Rossen-Uffink D."/>
            <person name="Oliveira J.V."/>
            <person name="Vesth T.C."/>
            <person name="Visser J."/>
            <person name="Yu J.-H."/>
            <person name="Zhou M."/>
            <person name="Andersen M.R."/>
            <person name="Archer D.B."/>
            <person name="Baker S.E."/>
            <person name="Benoit I."/>
            <person name="Brakhage A.A."/>
            <person name="Braus G.H."/>
            <person name="Fischer R."/>
            <person name="Frisvad J.C."/>
            <person name="Goldman G.H."/>
            <person name="Houbraken J."/>
            <person name="Oakley B."/>
            <person name="Pocsi I."/>
            <person name="Scazzocchio C."/>
            <person name="Seiboth B."/>
            <person name="vanKuyk P.A."/>
            <person name="Wortman J."/>
            <person name="Dyer P.S."/>
            <person name="Grigoriev I.V."/>
        </authorList>
    </citation>
    <scope>NUCLEOTIDE SEQUENCE [LARGE SCALE GENOMIC DNA]</scope>
    <source>
        <strain evidence="3">CBS 593.65</strain>
    </source>
</reference>
<feature type="region of interest" description="Disordered" evidence="1">
    <location>
        <begin position="224"/>
        <end position="329"/>
    </location>
</feature>
<gene>
    <name evidence="2" type="ORF">ASPSYDRAFT_57118</name>
</gene>
<evidence type="ECO:0008006" key="4">
    <source>
        <dbReference type="Google" id="ProtNLM"/>
    </source>
</evidence>
<organism evidence="2 3">
    <name type="scientific">Aspergillus sydowii CBS 593.65</name>
    <dbReference type="NCBI Taxonomy" id="1036612"/>
    <lineage>
        <taxon>Eukaryota</taxon>
        <taxon>Fungi</taxon>
        <taxon>Dikarya</taxon>
        <taxon>Ascomycota</taxon>
        <taxon>Pezizomycotina</taxon>
        <taxon>Eurotiomycetes</taxon>
        <taxon>Eurotiomycetidae</taxon>
        <taxon>Eurotiales</taxon>
        <taxon>Aspergillaceae</taxon>
        <taxon>Aspergillus</taxon>
        <taxon>Aspergillus subgen. Nidulantes</taxon>
    </lineage>
</organism>
<feature type="region of interest" description="Disordered" evidence="1">
    <location>
        <begin position="1"/>
        <end position="34"/>
    </location>
</feature>
<feature type="compositionally biased region" description="Acidic residues" evidence="1">
    <location>
        <begin position="607"/>
        <end position="618"/>
    </location>
</feature>
<dbReference type="AlphaFoldDB" id="A0A1L9TJD2"/>
<feature type="compositionally biased region" description="Polar residues" evidence="1">
    <location>
        <begin position="91"/>
        <end position="100"/>
    </location>
</feature>
<feature type="compositionally biased region" description="Basic residues" evidence="1">
    <location>
        <begin position="1049"/>
        <end position="1060"/>
    </location>
</feature>
<feature type="compositionally biased region" description="Polar residues" evidence="1">
    <location>
        <begin position="798"/>
        <end position="815"/>
    </location>
</feature>
<evidence type="ECO:0000313" key="2">
    <source>
        <dbReference type="EMBL" id="OJJ59537.1"/>
    </source>
</evidence>
<feature type="compositionally biased region" description="Basic and acidic residues" evidence="1">
    <location>
        <begin position="699"/>
        <end position="708"/>
    </location>
</feature>
<feature type="compositionally biased region" description="Polar residues" evidence="1">
    <location>
        <begin position="379"/>
        <end position="392"/>
    </location>
</feature>
<accession>A0A1L9TJD2</accession>
<dbReference type="STRING" id="1036612.A0A1L9TJD2"/>
<feature type="compositionally biased region" description="Polar residues" evidence="1">
    <location>
        <begin position="264"/>
        <end position="278"/>
    </location>
</feature>
<dbReference type="VEuPathDB" id="FungiDB:ASPSYDRAFT_57118"/>
<sequence length="1060" mass="115978">MVFSYWSRRRSNLSPVHTPQPTKVPATSGPPQLSRIADSFVDLDGEKATISTSTIDAPSFSTASPAAVPSPEDHTRPGSSPEERDKEPPTLTFQSSHSQPSLPPATPDQPHGGSSKTDSPFQSSFGKGQLNTSAVDGQTKRSTSPGMAPSGHRRFRTSPDESPGDKVPTSQKEHRFEARTSRRPVDRDAQPVEHVPQKSGKTMLHLLNPMSLLAKRRSHQVAGLRVEDHNKGSKSIVPAIPDDFDPRIRGNIVHDFSAPRPRRQLSTAPAPQKEQVSPQGAPGMTQYEYTGDDARARSSEPKSPYSPLSDHMKRHSDHSPVFKEHFEDDKRALQVENKAYLQSSLLTDASNRDRDPQSLPIFARKLPSSIADHDKPPDEQSQPTPEVESQNGDGPKNVEDSDTFEVDLPQQLSGLPKHFKSNASRFSFDMNGVGSSTQEKILEEKHKEKEAARKAEARLNGEFSDVEDDFDNEMFDDLDGLEEEIPGVNVDDEGDEFKDFSGPGNIWNKSWLAPNLSPVVASPVQPEMSTLEDVQIPSVKQEETGHSKEPPPPDDSAANDSTPADDISDSSKTFLRDSTDLSNVPMQSKTFLRESTDLSGVPLQSIPDEDDDDLYFDDGEFGELDAEAAGDKFDESVFDDPTSHLYDRKQPTSTDLSGAPLQPIPDEDDDDLYFDDGEFGELDAKSSGEQFDESIFDDPTSHLYERKQPTAPVQPHTDGSEAQTDSGYSLKHAPSTASDYHQGFAPRRYGSVAGNMPNQELVNSHSGVLSEHNLEAFHNALADAANQSAAKGRLGHTASVSERSMAQESAQTADSQPGLVSDESRVSQAMDPASFDEVFEDFNYDDNDDLLYDDPIIAAANAEALENDDEGFYGHEFGFYAQAYANGSELTNGGYFGPRGAEGISRAHSGRGKFREPSLTPITERSEWSTRNSIISVNAHGVAHSNQSVSSPGLAQLVDLNSLEDDMSLSALMKLRRDAWGGSNGSLRSRSASPPPQQPSASNRASFALSDVSPTVHTFPPDFLGGPIDSPIRESDKGPCNEWNDRRPQKERRRINHIPF</sequence>
<feature type="compositionally biased region" description="Polar residues" evidence="1">
    <location>
        <begin position="12"/>
        <end position="21"/>
    </location>
</feature>
<feature type="compositionally biased region" description="Basic and acidic residues" evidence="1">
    <location>
        <begin position="71"/>
        <end position="88"/>
    </location>
</feature>
<feature type="compositionally biased region" description="Basic and acidic residues" evidence="1">
    <location>
        <begin position="540"/>
        <end position="551"/>
    </location>
</feature>
<feature type="compositionally biased region" description="Polar residues" evidence="1">
    <location>
        <begin position="51"/>
        <end position="64"/>
    </location>
</feature>
<feature type="region of interest" description="Disordered" evidence="1">
    <location>
        <begin position="982"/>
        <end position="1060"/>
    </location>
</feature>
<feature type="region of interest" description="Disordered" evidence="1">
    <location>
        <begin position="51"/>
        <end position="204"/>
    </location>
</feature>
<feature type="compositionally biased region" description="Acidic residues" evidence="1">
    <location>
        <begin position="464"/>
        <end position="473"/>
    </location>
</feature>
<feature type="compositionally biased region" description="Basic and acidic residues" evidence="1">
    <location>
        <begin position="630"/>
        <end position="650"/>
    </location>
</feature>
<feature type="compositionally biased region" description="Basic and acidic residues" evidence="1">
    <location>
        <begin position="1031"/>
        <end position="1048"/>
    </location>
</feature>
<feature type="region of interest" description="Disordered" evidence="1">
    <location>
        <begin position="630"/>
        <end position="743"/>
    </location>
</feature>
<name>A0A1L9TJD2_9EURO</name>
<dbReference type="GeneID" id="63765396"/>
<feature type="region of interest" description="Disordered" evidence="1">
    <location>
        <begin position="343"/>
        <end position="473"/>
    </location>
</feature>
<feature type="compositionally biased region" description="Basic and acidic residues" evidence="1">
    <location>
        <begin position="171"/>
        <end position="191"/>
    </location>
</feature>
<dbReference type="RefSeq" id="XP_040703343.1">
    <property type="nucleotide sequence ID" value="XM_040849323.1"/>
</dbReference>
<keyword evidence="3" id="KW-1185">Reference proteome</keyword>
<feature type="compositionally biased region" description="Basic and acidic residues" evidence="1">
    <location>
        <begin position="440"/>
        <end position="459"/>
    </location>
</feature>
<feature type="compositionally biased region" description="Acidic residues" evidence="1">
    <location>
        <begin position="665"/>
        <end position="681"/>
    </location>
</feature>